<organism evidence="3 4">
    <name type="scientific">Granulicella pectinivorans</name>
    <dbReference type="NCBI Taxonomy" id="474950"/>
    <lineage>
        <taxon>Bacteria</taxon>
        <taxon>Pseudomonadati</taxon>
        <taxon>Acidobacteriota</taxon>
        <taxon>Terriglobia</taxon>
        <taxon>Terriglobales</taxon>
        <taxon>Acidobacteriaceae</taxon>
        <taxon>Granulicella</taxon>
    </lineage>
</organism>
<proteinExistence type="predicted"/>
<keyword evidence="4" id="KW-1185">Reference proteome</keyword>
<dbReference type="SUPFAM" id="SSF54909">
    <property type="entry name" value="Dimeric alpha+beta barrel"/>
    <property type="match status" value="1"/>
</dbReference>
<name>A0A1I6MTE4_9BACT</name>
<dbReference type="OrthoDB" id="1550774at2"/>
<evidence type="ECO:0000313" key="3">
    <source>
        <dbReference type="EMBL" id="SFS18986.1"/>
    </source>
</evidence>
<dbReference type="AlphaFoldDB" id="A0A1I6MTE4"/>
<gene>
    <name evidence="3" type="ORF">SAMN05421771_3616</name>
</gene>
<dbReference type="Proteomes" id="UP000199024">
    <property type="component" value="Unassembled WGS sequence"/>
</dbReference>
<reference evidence="3 4" key="1">
    <citation type="submission" date="2016-10" db="EMBL/GenBank/DDBJ databases">
        <authorList>
            <person name="de Groot N.N."/>
        </authorList>
    </citation>
    <scope>NUCLEOTIDE SEQUENCE [LARGE SCALE GENOMIC DNA]</scope>
    <source>
        <strain evidence="3 4">DSM 21001</strain>
    </source>
</reference>
<evidence type="ECO:0000256" key="1">
    <source>
        <dbReference type="SAM" id="MobiDB-lite"/>
    </source>
</evidence>
<evidence type="ECO:0000313" key="4">
    <source>
        <dbReference type="Proteomes" id="UP000199024"/>
    </source>
</evidence>
<dbReference type="RefSeq" id="WP_089841296.1">
    <property type="nucleotide sequence ID" value="NZ_FOZL01000001.1"/>
</dbReference>
<accession>A0A1I6MTE4</accession>
<evidence type="ECO:0000259" key="2">
    <source>
        <dbReference type="Pfam" id="PF11695"/>
    </source>
</evidence>
<dbReference type="STRING" id="474950.SAMN05421771_3616"/>
<dbReference type="Pfam" id="PF11695">
    <property type="entry name" value="DUF3291"/>
    <property type="match status" value="1"/>
</dbReference>
<feature type="domain" description="DUF3291" evidence="2">
    <location>
        <begin position="43"/>
        <end position="108"/>
    </location>
</feature>
<protein>
    <recommendedName>
        <fullName evidence="2">DUF3291 domain-containing protein</fullName>
    </recommendedName>
</protein>
<sequence>MTFVSLTRLRIRSIRYLPLFAIHTMRSLRQVKKAPGFITGSLLPDRSWVFWTMTAWDGRESMHRYMITGAHKTAMPHLMHWCDEASVAHWEQEGTALPSWEEADQRMRQSGRVSKVNHPSPEHSGLNYRKPRATGGGTI</sequence>
<dbReference type="InterPro" id="IPR011008">
    <property type="entry name" value="Dimeric_a/b-barrel"/>
</dbReference>
<feature type="region of interest" description="Disordered" evidence="1">
    <location>
        <begin position="102"/>
        <end position="139"/>
    </location>
</feature>
<dbReference type="EMBL" id="FOZL01000001">
    <property type="protein sequence ID" value="SFS18986.1"/>
    <property type="molecule type" value="Genomic_DNA"/>
</dbReference>
<dbReference type="InterPro" id="IPR021708">
    <property type="entry name" value="DUF3291"/>
</dbReference>